<dbReference type="EMBL" id="GBRH01227843">
    <property type="protein sequence ID" value="JAD70052.1"/>
    <property type="molecule type" value="Transcribed_RNA"/>
</dbReference>
<name>A0A0A9CEY0_ARUDO</name>
<protein>
    <submittedName>
        <fullName evidence="1">Uncharacterized protein</fullName>
    </submittedName>
</protein>
<dbReference type="AlphaFoldDB" id="A0A0A9CEY0"/>
<evidence type="ECO:0000313" key="1">
    <source>
        <dbReference type="EMBL" id="JAD70052.1"/>
    </source>
</evidence>
<reference evidence="1" key="2">
    <citation type="journal article" date="2015" name="Data Brief">
        <title>Shoot transcriptome of the giant reed, Arundo donax.</title>
        <authorList>
            <person name="Barrero R.A."/>
            <person name="Guerrero F.D."/>
            <person name="Moolhuijzen P."/>
            <person name="Goolsby J.A."/>
            <person name="Tidwell J."/>
            <person name="Bellgard S.E."/>
            <person name="Bellgard M.I."/>
        </authorList>
    </citation>
    <scope>NUCLEOTIDE SEQUENCE</scope>
    <source>
        <tissue evidence="1">Shoot tissue taken approximately 20 cm above the soil surface</tissue>
    </source>
</reference>
<proteinExistence type="predicted"/>
<accession>A0A0A9CEY0</accession>
<sequence length="20" mass="2244">MEPSILACLRAYFFVNVNVG</sequence>
<organism evidence="1">
    <name type="scientific">Arundo donax</name>
    <name type="common">Giant reed</name>
    <name type="synonym">Donax arundinaceus</name>
    <dbReference type="NCBI Taxonomy" id="35708"/>
    <lineage>
        <taxon>Eukaryota</taxon>
        <taxon>Viridiplantae</taxon>
        <taxon>Streptophyta</taxon>
        <taxon>Embryophyta</taxon>
        <taxon>Tracheophyta</taxon>
        <taxon>Spermatophyta</taxon>
        <taxon>Magnoliopsida</taxon>
        <taxon>Liliopsida</taxon>
        <taxon>Poales</taxon>
        <taxon>Poaceae</taxon>
        <taxon>PACMAD clade</taxon>
        <taxon>Arundinoideae</taxon>
        <taxon>Arundineae</taxon>
        <taxon>Arundo</taxon>
    </lineage>
</organism>
<reference evidence="1" key="1">
    <citation type="submission" date="2014-09" db="EMBL/GenBank/DDBJ databases">
        <authorList>
            <person name="Magalhaes I.L.F."/>
            <person name="Oliveira U."/>
            <person name="Santos F.R."/>
            <person name="Vidigal T.H.D.A."/>
            <person name="Brescovit A.D."/>
            <person name="Santos A.J."/>
        </authorList>
    </citation>
    <scope>NUCLEOTIDE SEQUENCE</scope>
    <source>
        <tissue evidence="1">Shoot tissue taken approximately 20 cm above the soil surface</tissue>
    </source>
</reference>